<dbReference type="Proteomes" id="UP000186666">
    <property type="component" value="Unassembled WGS sequence"/>
</dbReference>
<reference evidence="1 2" key="1">
    <citation type="submission" date="2017-01" db="EMBL/GenBank/DDBJ databases">
        <authorList>
            <person name="Varghese N."/>
            <person name="Submissions S."/>
        </authorList>
    </citation>
    <scope>NUCLEOTIDE SEQUENCE [LARGE SCALE GENOMIC DNA]</scope>
    <source>
        <strain evidence="1 2">ATCC 23464</strain>
    </source>
</reference>
<gene>
    <name evidence="1" type="ORF">SAMN05421578_102280</name>
</gene>
<comment type="caution">
    <text evidence="1">The sequence shown here is derived from an EMBL/GenBank/DDBJ whole genome shotgun (WGS) entry which is preliminary data.</text>
</comment>
<protein>
    <submittedName>
        <fullName evidence="1">Uncharacterized protein</fullName>
    </submittedName>
</protein>
<organism evidence="1 2">
    <name type="scientific">Paenibacillus macquariensis</name>
    <dbReference type="NCBI Taxonomy" id="948756"/>
    <lineage>
        <taxon>Bacteria</taxon>
        <taxon>Bacillati</taxon>
        <taxon>Bacillota</taxon>
        <taxon>Bacilli</taxon>
        <taxon>Bacillales</taxon>
        <taxon>Paenibacillaceae</taxon>
        <taxon>Paenibacillus</taxon>
    </lineage>
</organism>
<proteinExistence type="predicted"/>
<name>A0ABY1JNM5_9BACL</name>
<sequence>MRIRFQKGISITLLRQREQKLRGQHGTTAQNFTSSVIAEDSTTENYIVTVTVTIAPAPPTGDGDSGLY</sequence>
<dbReference type="EMBL" id="FTNK01000002">
    <property type="protein sequence ID" value="SIQ50161.1"/>
    <property type="molecule type" value="Genomic_DNA"/>
</dbReference>
<keyword evidence="2" id="KW-1185">Reference proteome</keyword>
<dbReference type="RefSeq" id="WP_068581071.1">
    <property type="nucleotide sequence ID" value="NZ_FTNK01000002.1"/>
</dbReference>
<evidence type="ECO:0000313" key="2">
    <source>
        <dbReference type="Proteomes" id="UP000186666"/>
    </source>
</evidence>
<accession>A0ABY1JNM5</accession>
<evidence type="ECO:0000313" key="1">
    <source>
        <dbReference type="EMBL" id="SIQ50161.1"/>
    </source>
</evidence>